<reference evidence="2" key="1">
    <citation type="submission" date="2020-07" db="EMBL/GenBank/DDBJ databases">
        <title>Multicomponent nature underlies the extraordinary mechanical properties of spider dragline silk.</title>
        <authorList>
            <person name="Kono N."/>
            <person name="Nakamura H."/>
            <person name="Mori M."/>
            <person name="Yoshida Y."/>
            <person name="Ohtoshi R."/>
            <person name="Malay A.D."/>
            <person name="Moran D.A.P."/>
            <person name="Tomita M."/>
            <person name="Numata K."/>
            <person name="Arakawa K."/>
        </authorList>
    </citation>
    <scope>NUCLEOTIDE SEQUENCE</scope>
</reference>
<feature type="region of interest" description="Disordered" evidence="1">
    <location>
        <begin position="51"/>
        <end position="74"/>
    </location>
</feature>
<comment type="caution">
    <text evidence="2">The sequence shown here is derived from an EMBL/GenBank/DDBJ whole genome shotgun (WGS) entry which is preliminary data.</text>
</comment>
<feature type="compositionally biased region" description="Low complexity" evidence="1">
    <location>
        <begin position="53"/>
        <end position="64"/>
    </location>
</feature>
<keyword evidence="3" id="KW-1185">Reference proteome</keyword>
<protein>
    <submittedName>
        <fullName evidence="2">Uncharacterized protein</fullName>
    </submittedName>
</protein>
<sequence>MKAAYLQHILQPDKRRRCEGIMLQRSTCRYWACQSSNRFTYCFNHLVARHPRPSSTSTGPPRLSAPGTTQSAMPSNLRYRVPSRAIPAYAYAPSSTLATSIHHRCSRKRPHRSTGVCRAATVAEVQPSGVATPPTRATAVQQQADTHRAPRPSTCCYQTEFILILELFRVVMIAFCDNLV</sequence>
<proteinExistence type="predicted"/>
<evidence type="ECO:0000313" key="3">
    <source>
        <dbReference type="Proteomes" id="UP000887116"/>
    </source>
</evidence>
<dbReference type="EMBL" id="BMAO01002228">
    <property type="protein sequence ID" value="GFQ79240.1"/>
    <property type="molecule type" value="Genomic_DNA"/>
</dbReference>
<evidence type="ECO:0000256" key="1">
    <source>
        <dbReference type="SAM" id="MobiDB-lite"/>
    </source>
</evidence>
<gene>
    <name evidence="2" type="ORF">TNCT_655461</name>
</gene>
<evidence type="ECO:0000313" key="2">
    <source>
        <dbReference type="EMBL" id="GFQ79240.1"/>
    </source>
</evidence>
<dbReference type="AlphaFoldDB" id="A0A8X6FFK1"/>
<dbReference type="Proteomes" id="UP000887116">
    <property type="component" value="Unassembled WGS sequence"/>
</dbReference>
<organism evidence="2 3">
    <name type="scientific">Trichonephila clavata</name>
    <name type="common">Joro spider</name>
    <name type="synonym">Nephila clavata</name>
    <dbReference type="NCBI Taxonomy" id="2740835"/>
    <lineage>
        <taxon>Eukaryota</taxon>
        <taxon>Metazoa</taxon>
        <taxon>Ecdysozoa</taxon>
        <taxon>Arthropoda</taxon>
        <taxon>Chelicerata</taxon>
        <taxon>Arachnida</taxon>
        <taxon>Araneae</taxon>
        <taxon>Araneomorphae</taxon>
        <taxon>Entelegynae</taxon>
        <taxon>Araneoidea</taxon>
        <taxon>Nephilidae</taxon>
        <taxon>Trichonephila</taxon>
    </lineage>
</organism>
<name>A0A8X6FFK1_TRICU</name>
<accession>A0A8X6FFK1</accession>